<dbReference type="GO" id="GO:0005814">
    <property type="term" value="C:centriole"/>
    <property type="evidence" value="ECO:0007669"/>
    <property type="project" value="TreeGrafter"/>
</dbReference>
<evidence type="ECO:0000313" key="4">
    <source>
        <dbReference type="EMBL" id="CAD5210704.1"/>
    </source>
</evidence>
<feature type="compositionally biased region" description="Basic and acidic residues" evidence="1">
    <location>
        <begin position="856"/>
        <end position="875"/>
    </location>
</feature>
<feature type="domain" description="ARMC9 CTLH-like" evidence="3">
    <location>
        <begin position="131"/>
        <end position="257"/>
    </location>
</feature>
<feature type="compositionally biased region" description="Polar residues" evidence="1">
    <location>
        <begin position="394"/>
        <end position="409"/>
    </location>
</feature>
<name>A0A811K5M6_9BILA</name>
<feature type="compositionally biased region" description="Basic residues" evidence="1">
    <location>
        <begin position="358"/>
        <end position="368"/>
    </location>
</feature>
<evidence type="ECO:0008006" key="6">
    <source>
        <dbReference type="Google" id="ProtNLM"/>
    </source>
</evidence>
<dbReference type="EMBL" id="CAJFCW020000002">
    <property type="protein sequence ID" value="CAG9091893.1"/>
    <property type="molecule type" value="Genomic_DNA"/>
</dbReference>
<dbReference type="GO" id="GO:0060271">
    <property type="term" value="P:cilium assembly"/>
    <property type="evidence" value="ECO:0007669"/>
    <property type="project" value="InterPro"/>
</dbReference>
<dbReference type="SUPFAM" id="SSF48371">
    <property type="entry name" value="ARM repeat"/>
    <property type="match status" value="1"/>
</dbReference>
<gene>
    <name evidence="4" type="ORF">BOKJ2_LOCUS3327</name>
</gene>
<dbReference type="InterPro" id="IPR048959">
    <property type="entry name" value="ARMC9_ARM_dom"/>
</dbReference>
<dbReference type="EMBL" id="CAJFDH010000002">
    <property type="protein sequence ID" value="CAD5210704.1"/>
    <property type="molecule type" value="Genomic_DNA"/>
</dbReference>
<proteinExistence type="predicted"/>
<evidence type="ECO:0000313" key="5">
    <source>
        <dbReference type="Proteomes" id="UP000614601"/>
    </source>
</evidence>
<dbReference type="GO" id="GO:0097542">
    <property type="term" value="C:ciliary tip"/>
    <property type="evidence" value="ECO:0007669"/>
    <property type="project" value="TreeGrafter"/>
</dbReference>
<feature type="region of interest" description="Disordered" evidence="1">
    <location>
        <begin position="830"/>
        <end position="882"/>
    </location>
</feature>
<feature type="region of interest" description="Disordered" evidence="1">
    <location>
        <begin position="355"/>
        <end position="409"/>
    </location>
</feature>
<organism evidence="4 5">
    <name type="scientific">Bursaphelenchus okinawaensis</name>
    <dbReference type="NCBI Taxonomy" id="465554"/>
    <lineage>
        <taxon>Eukaryota</taxon>
        <taxon>Metazoa</taxon>
        <taxon>Ecdysozoa</taxon>
        <taxon>Nematoda</taxon>
        <taxon>Chromadorea</taxon>
        <taxon>Rhabditida</taxon>
        <taxon>Tylenchina</taxon>
        <taxon>Tylenchomorpha</taxon>
        <taxon>Aphelenchoidea</taxon>
        <taxon>Aphelenchoididae</taxon>
        <taxon>Bursaphelenchus</taxon>
    </lineage>
</organism>
<sequence length="946" mass="106910">MTDMTSEAVENVNEPVSPSSGEFSETKTKEVNVTSVRSILAQSAENHWNARLTIADECVSFLDEMEARAKKTSTLTPSAQLAEVSRAVYQYFVRAGLHAAARELVNECEKKRIQLKIPPRHVLRGNDIEEVKKQLHLAFERGESSKFFKGWKELHPSEGPQITEEIRVLEFRLHVYFATYPLRRTPQDKADYKERIQELKEYLELGKGTQLSGNAELVQYFALPYANDPNKHPVFKELLQKQWAKNLYEDLARILNNYGRLAEIEAEEEPKIVAWLKAYERQQDPQPTSRENLKDYRELQDDFYKVIEIASELVDVLDKTKLGQPVSEIHVKDISTRLIDYTQEAEKRMQKCSMAAKKISHGQLRRNKSLNTRTDGTKKKLTGSEENLAKKGDSNQNSHPADPSNTSHTVYPRIPIAELQFTRISNQLIKYPSSRSSALLLQALRQQITRAPSLDDSNVVLLLFAGKDFLSLRNRKNSIVATICSQSEMSMETKEELGRLLNALASFRNGRNYLLSIAQGKELLFQMALALRTKKLMGNAADHTLACLQKLSIRAVVQKELIMSGMIEWLISYLDQQPGNFALEFGTALLTNLCLNAVSQSTVLRLKDQLLALMLKLLKHPNIQIAPYLNGTLYCIFGFAKIRSTAKEMAFEQILTNKLNKCEGKENELQLPIVIKVLKGEQESERPKKLSEDEDEEEDYLEAEIESSDSLVPNMTEQFGETLLQKRYMGTLHPTAAATPDENDVIATVPGTVPHNKNAKPPIHKGKRQGKKLAKLPSNDPTSPINEDRIMTTMSQATYVLENDKRKPLLVNCGLRHVVSLMNQNKTVILQAPTKRSKSVNPNEQEKKSHKANGIADEKVKKHKSEASLDNKETENSQTNEDVAKHVSASVLSKLEAAPINGPLQTRIPDDVNVNEYTAAFGSRPKVMRTPDQQNLNNKKTDLFIY</sequence>
<dbReference type="PANTHER" id="PTHR14881">
    <property type="entry name" value="LISH DOMAIN-CONTAINING PROTEIN ARMC9"/>
    <property type="match status" value="1"/>
</dbReference>
<dbReference type="InterPro" id="IPR006594">
    <property type="entry name" value="LisH"/>
</dbReference>
<dbReference type="InterPro" id="IPR040369">
    <property type="entry name" value="ARMC9"/>
</dbReference>
<feature type="compositionally biased region" description="Basic residues" evidence="1">
    <location>
        <begin position="762"/>
        <end position="774"/>
    </location>
</feature>
<feature type="domain" description="LisH" evidence="2">
    <location>
        <begin position="561"/>
        <end position="678"/>
    </location>
</feature>
<accession>A0A811K5M6</accession>
<dbReference type="Pfam" id="PF21050">
    <property type="entry name" value="ARMC9_ARM"/>
    <property type="match status" value="1"/>
</dbReference>
<dbReference type="Proteomes" id="UP000614601">
    <property type="component" value="Unassembled WGS sequence"/>
</dbReference>
<feature type="region of interest" description="Disordered" evidence="1">
    <location>
        <begin position="752"/>
        <end position="790"/>
    </location>
</feature>
<reference evidence="4" key="1">
    <citation type="submission" date="2020-09" db="EMBL/GenBank/DDBJ databases">
        <authorList>
            <person name="Kikuchi T."/>
        </authorList>
    </citation>
    <scope>NUCLEOTIDE SEQUENCE</scope>
    <source>
        <strain evidence="4">SH1</strain>
    </source>
</reference>
<comment type="caution">
    <text evidence="4">The sequence shown here is derived from an EMBL/GenBank/DDBJ whole genome shotgun (WGS) entry which is preliminary data.</text>
</comment>
<evidence type="ECO:0000256" key="1">
    <source>
        <dbReference type="SAM" id="MobiDB-lite"/>
    </source>
</evidence>
<dbReference type="PROSITE" id="PS50896">
    <property type="entry name" value="LISH"/>
    <property type="match status" value="1"/>
</dbReference>
<protein>
    <recommendedName>
        <fullName evidence="6">LisH domain-containing protein ARMC9</fullName>
    </recommendedName>
</protein>
<dbReference type="AlphaFoldDB" id="A0A811K5M6"/>
<dbReference type="Pfam" id="PF23138">
    <property type="entry name" value="CTLH_Armc9"/>
    <property type="match status" value="1"/>
</dbReference>
<dbReference type="InterPro" id="IPR056327">
    <property type="entry name" value="ARMC9_CTLH-like_dom"/>
</dbReference>
<dbReference type="GO" id="GO:0036064">
    <property type="term" value="C:ciliary basal body"/>
    <property type="evidence" value="ECO:0007669"/>
    <property type="project" value="InterPro"/>
</dbReference>
<feature type="compositionally biased region" description="Polar residues" evidence="1">
    <location>
        <begin position="14"/>
        <end position="23"/>
    </location>
</feature>
<dbReference type="Proteomes" id="UP000783686">
    <property type="component" value="Unassembled WGS sequence"/>
</dbReference>
<dbReference type="InterPro" id="IPR016024">
    <property type="entry name" value="ARM-type_fold"/>
</dbReference>
<evidence type="ECO:0000259" key="2">
    <source>
        <dbReference type="Pfam" id="PF21050"/>
    </source>
</evidence>
<dbReference type="PANTHER" id="PTHR14881:SF4">
    <property type="entry name" value="LISH DOMAIN-CONTAINING PROTEIN ARMC9"/>
    <property type="match status" value="1"/>
</dbReference>
<evidence type="ECO:0000259" key="3">
    <source>
        <dbReference type="Pfam" id="PF23138"/>
    </source>
</evidence>
<dbReference type="OrthoDB" id="193023at2759"/>
<feature type="region of interest" description="Disordered" evidence="1">
    <location>
        <begin position="1"/>
        <end position="28"/>
    </location>
</feature>
<keyword evidence="5" id="KW-1185">Reference proteome</keyword>